<dbReference type="OrthoDB" id="5949570at2759"/>
<reference evidence="1" key="1">
    <citation type="submission" date="2022-01" db="EMBL/GenBank/DDBJ databases">
        <authorList>
            <person name="King R."/>
        </authorList>
    </citation>
    <scope>NUCLEOTIDE SEQUENCE</scope>
</reference>
<keyword evidence="2" id="KW-1185">Reference proteome</keyword>
<dbReference type="SUPFAM" id="SSF47781">
    <property type="entry name" value="RuvA domain 2-like"/>
    <property type="match status" value="1"/>
</dbReference>
<dbReference type="Proteomes" id="UP001152799">
    <property type="component" value="Chromosome 4"/>
</dbReference>
<evidence type="ECO:0000313" key="2">
    <source>
        <dbReference type="Proteomes" id="UP001152799"/>
    </source>
</evidence>
<dbReference type="PANTHER" id="PTHR21053">
    <property type="entry name" value="TRANSCRIPTION ELONGATION FACTOR, MITOCHONDRIAL"/>
    <property type="match status" value="1"/>
</dbReference>
<dbReference type="GO" id="GO:0006392">
    <property type="term" value="P:transcription elongation by mitochondrial RNA polymerase"/>
    <property type="evidence" value="ECO:0007669"/>
    <property type="project" value="InterPro"/>
</dbReference>
<organism evidence="1 2">
    <name type="scientific">Ceutorhynchus assimilis</name>
    <name type="common">cabbage seed weevil</name>
    <dbReference type="NCBI Taxonomy" id="467358"/>
    <lineage>
        <taxon>Eukaryota</taxon>
        <taxon>Metazoa</taxon>
        <taxon>Ecdysozoa</taxon>
        <taxon>Arthropoda</taxon>
        <taxon>Hexapoda</taxon>
        <taxon>Insecta</taxon>
        <taxon>Pterygota</taxon>
        <taxon>Neoptera</taxon>
        <taxon>Endopterygota</taxon>
        <taxon>Coleoptera</taxon>
        <taxon>Polyphaga</taxon>
        <taxon>Cucujiformia</taxon>
        <taxon>Curculionidae</taxon>
        <taxon>Ceutorhynchinae</taxon>
        <taxon>Ceutorhynchus</taxon>
    </lineage>
</organism>
<accession>A0A9N9QPE5</accession>
<dbReference type="Gene3D" id="1.10.150.280">
    <property type="entry name" value="AF1531-like domain"/>
    <property type="match status" value="1"/>
</dbReference>
<name>A0A9N9QPE5_9CUCU</name>
<sequence>MIIITKKLAQKSNFILNFIRPCTTKANRPNLQEAFAITLKDIFSPQEHAKILKTLNESSPEELSRFKISNMRVRSICEWKNTKGSFKSLSEVLEVEGFGTKMLEQICKNIACNNIVKHITKKRSPLAKSFLLPEMDFELSTSLQSAVAIHIEPTGIGWARLTKTGNTITNWKCQSFCSLPTKMLPSDTFNLAVNLLEVTPSADAYIIEAPPTLGPQSQTKQGIVSAHNHQVELISMLLALLNTSAKHNNGLEKSLENKVFFLRSKIAARLFSTLIGYEKVSAISVITGIVNKDSKVIDSLPCTPIDFDPKLNLAFSNRSSFDKELLAQALMLVASFMDLCIHRNSKCIEALKPKRHKKDNFAAVQELG</sequence>
<dbReference type="GO" id="GO:0030337">
    <property type="term" value="F:DNA polymerase processivity factor activity"/>
    <property type="evidence" value="ECO:0007669"/>
    <property type="project" value="TreeGrafter"/>
</dbReference>
<dbReference type="PANTHER" id="PTHR21053:SF2">
    <property type="entry name" value="TRANSCRIPTION ELONGATION FACTOR, MITOCHONDRIAL"/>
    <property type="match status" value="1"/>
</dbReference>
<dbReference type="InterPro" id="IPR039150">
    <property type="entry name" value="TEFM"/>
</dbReference>
<dbReference type="AlphaFoldDB" id="A0A9N9QPE5"/>
<proteinExistence type="predicted"/>
<dbReference type="GO" id="GO:0042645">
    <property type="term" value="C:mitochondrial nucleoid"/>
    <property type="evidence" value="ECO:0007669"/>
    <property type="project" value="TreeGrafter"/>
</dbReference>
<dbReference type="Pfam" id="PF12836">
    <property type="entry name" value="HHH_3"/>
    <property type="match status" value="1"/>
</dbReference>
<protein>
    <recommendedName>
        <fullName evidence="3">Transcription elongation factor, mitochondrial</fullName>
    </recommendedName>
</protein>
<evidence type="ECO:0008006" key="3">
    <source>
        <dbReference type="Google" id="ProtNLM"/>
    </source>
</evidence>
<dbReference type="InterPro" id="IPR010994">
    <property type="entry name" value="RuvA_2-like"/>
</dbReference>
<gene>
    <name evidence="1" type="ORF">CEUTPL_LOCUS8714</name>
</gene>
<dbReference type="EMBL" id="OU892280">
    <property type="protein sequence ID" value="CAG9768167.1"/>
    <property type="molecule type" value="Genomic_DNA"/>
</dbReference>
<evidence type="ECO:0000313" key="1">
    <source>
        <dbReference type="EMBL" id="CAG9768167.1"/>
    </source>
</evidence>